<dbReference type="Gene3D" id="3.20.20.70">
    <property type="entry name" value="Aldolase class I"/>
    <property type="match status" value="1"/>
</dbReference>
<dbReference type="RefSeq" id="WP_379929985.1">
    <property type="nucleotide sequence ID" value="NZ_JBHUMM010000037.1"/>
</dbReference>
<keyword evidence="5" id="KW-0560">Oxidoreductase</keyword>
<feature type="domain" description="Radical SAM core" evidence="8">
    <location>
        <begin position="11"/>
        <end position="224"/>
    </location>
</feature>
<dbReference type="PANTHER" id="PTHR11228:SF7">
    <property type="entry name" value="PQQA PEPTIDE CYCLASE"/>
    <property type="match status" value="1"/>
</dbReference>
<comment type="caution">
    <text evidence="9">The sequence shown here is derived from an EMBL/GenBank/DDBJ whole genome shotgun (WGS) entry which is preliminary data.</text>
</comment>
<evidence type="ECO:0000256" key="2">
    <source>
        <dbReference type="ARBA" id="ARBA00022485"/>
    </source>
</evidence>
<dbReference type="SFLD" id="SFLDG01067">
    <property type="entry name" value="SPASM/twitch_domain_containing"/>
    <property type="match status" value="1"/>
</dbReference>
<sequence length="318" mass="36509">MRYKSLELEPADRPSLESLEIGLTSTCNFRCSFCCAHERNREEQKLSFTVIQHMIEQLPDLKRIKLSGGEVLLYLEDCIQVVDYCRRKGLEVQINSNGSMLNASSISALEQAGLNTLHISLHVESAPQFSEFSGMSSEWYARVLAAIKLAAQSEIECVVETIISQDTKPLLVEVYQLAYELGVRKHEFQYGISVEQEQRRWKQQLKPFDTEQTLWSLIQHKAYDSEMYFTCVDLDPSHPLTPLILRTEGVNFPRCMEGMKQLHIHSNGDILICELGYPKKIGNVLEGTRLDQLYTQMPEALSSFLKHHRCQKYTDHFA</sequence>
<evidence type="ECO:0000256" key="6">
    <source>
        <dbReference type="ARBA" id="ARBA00023004"/>
    </source>
</evidence>
<dbReference type="Proteomes" id="UP001597497">
    <property type="component" value="Unassembled WGS sequence"/>
</dbReference>
<evidence type="ECO:0000256" key="4">
    <source>
        <dbReference type="ARBA" id="ARBA00022723"/>
    </source>
</evidence>
<dbReference type="SFLD" id="SFLDS00029">
    <property type="entry name" value="Radical_SAM"/>
    <property type="match status" value="1"/>
</dbReference>
<dbReference type="CDD" id="cd01335">
    <property type="entry name" value="Radical_SAM"/>
    <property type="match status" value="1"/>
</dbReference>
<keyword evidence="3" id="KW-0949">S-adenosyl-L-methionine</keyword>
<dbReference type="SUPFAM" id="SSF102114">
    <property type="entry name" value="Radical SAM enzymes"/>
    <property type="match status" value="1"/>
</dbReference>
<evidence type="ECO:0000256" key="5">
    <source>
        <dbReference type="ARBA" id="ARBA00023002"/>
    </source>
</evidence>
<evidence type="ECO:0000313" key="10">
    <source>
        <dbReference type="Proteomes" id="UP001597497"/>
    </source>
</evidence>
<proteinExistence type="predicted"/>
<evidence type="ECO:0000259" key="8">
    <source>
        <dbReference type="PROSITE" id="PS51918"/>
    </source>
</evidence>
<dbReference type="InterPro" id="IPR007197">
    <property type="entry name" value="rSAM"/>
</dbReference>
<keyword evidence="2" id="KW-0004">4Fe-4S</keyword>
<dbReference type="PROSITE" id="PS01305">
    <property type="entry name" value="MOAA_NIFB_PQQE"/>
    <property type="match status" value="1"/>
</dbReference>
<name>A0ABW5RBM5_9BACL</name>
<keyword evidence="4" id="KW-0479">Metal-binding</keyword>
<dbReference type="InterPro" id="IPR058240">
    <property type="entry name" value="rSAM_sf"/>
</dbReference>
<evidence type="ECO:0000256" key="1">
    <source>
        <dbReference type="ARBA" id="ARBA00001966"/>
    </source>
</evidence>
<dbReference type="InterPro" id="IPR050377">
    <property type="entry name" value="Radical_SAM_PqqE_MftC-like"/>
</dbReference>
<dbReference type="EMBL" id="JBHUMM010000037">
    <property type="protein sequence ID" value="MFD2672423.1"/>
    <property type="molecule type" value="Genomic_DNA"/>
</dbReference>
<keyword evidence="6" id="KW-0408">Iron</keyword>
<evidence type="ECO:0000256" key="7">
    <source>
        <dbReference type="ARBA" id="ARBA00023014"/>
    </source>
</evidence>
<protein>
    <submittedName>
        <fullName evidence="9">Radical SAM/SPASM domain-containing protein</fullName>
    </submittedName>
</protein>
<accession>A0ABW5RBM5</accession>
<comment type="cofactor">
    <cofactor evidence="1">
        <name>[4Fe-4S] cluster</name>
        <dbReference type="ChEBI" id="CHEBI:49883"/>
    </cofactor>
</comment>
<dbReference type="PANTHER" id="PTHR11228">
    <property type="entry name" value="RADICAL SAM DOMAIN PROTEIN"/>
    <property type="match status" value="1"/>
</dbReference>
<organism evidence="9 10">
    <name type="scientific">Marinicrinis sediminis</name>
    <dbReference type="NCBI Taxonomy" id="1652465"/>
    <lineage>
        <taxon>Bacteria</taxon>
        <taxon>Bacillati</taxon>
        <taxon>Bacillota</taxon>
        <taxon>Bacilli</taxon>
        <taxon>Bacillales</taxon>
        <taxon>Paenibacillaceae</taxon>
    </lineage>
</organism>
<dbReference type="InterPro" id="IPR000385">
    <property type="entry name" value="MoaA_NifB_PqqE_Fe-S-bd_CS"/>
</dbReference>
<keyword evidence="7" id="KW-0411">Iron-sulfur</keyword>
<dbReference type="CDD" id="cd21109">
    <property type="entry name" value="SPASM"/>
    <property type="match status" value="1"/>
</dbReference>
<dbReference type="InterPro" id="IPR013785">
    <property type="entry name" value="Aldolase_TIM"/>
</dbReference>
<reference evidence="10" key="1">
    <citation type="journal article" date="2019" name="Int. J. Syst. Evol. Microbiol.">
        <title>The Global Catalogue of Microorganisms (GCM) 10K type strain sequencing project: providing services to taxonomists for standard genome sequencing and annotation.</title>
        <authorList>
            <consortium name="The Broad Institute Genomics Platform"/>
            <consortium name="The Broad Institute Genome Sequencing Center for Infectious Disease"/>
            <person name="Wu L."/>
            <person name="Ma J."/>
        </authorList>
    </citation>
    <scope>NUCLEOTIDE SEQUENCE [LARGE SCALE GENOMIC DNA]</scope>
    <source>
        <strain evidence="10">KCTC 33676</strain>
    </source>
</reference>
<dbReference type="Pfam" id="PF04055">
    <property type="entry name" value="Radical_SAM"/>
    <property type="match status" value="1"/>
</dbReference>
<evidence type="ECO:0000256" key="3">
    <source>
        <dbReference type="ARBA" id="ARBA00022691"/>
    </source>
</evidence>
<evidence type="ECO:0000313" key="9">
    <source>
        <dbReference type="EMBL" id="MFD2672423.1"/>
    </source>
</evidence>
<dbReference type="PROSITE" id="PS51918">
    <property type="entry name" value="RADICAL_SAM"/>
    <property type="match status" value="1"/>
</dbReference>
<keyword evidence="10" id="KW-1185">Reference proteome</keyword>
<gene>
    <name evidence="9" type="ORF">ACFSUC_12690</name>
</gene>